<keyword evidence="9 10" id="KW-0472">Membrane</keyword>
<dbReference type="PANTHER" id="PTHR43711">
    <property type="entry name" value="TWO-COMPONENT HISTIDINE KINASE"/>
    <property type="match status" value="1"/>
</dbReference>
<comment type="subcellular location">
    <subcellularLocation>
        <location evidence="3">Cell membrane</location>
    </subcellularLocation>
</comment>
<evidence type="ECO:0000259" key="11">
    <source>
        <dbReference type="PROSITE" id="PS50109"/>
    </source>
</evidence>
<feature type="transmembrane region" description="Helical" evidence="10">
    <location>
        <begin position="103"/>
        <end position="126"/>
    </location>
</feature>
<dbReference type="Pfam" id="PF02518">
    <property type="entry name" value="HATPase_c"/>
    <property type="match status" value="1"/>
</dbReference>
<evidence type="ECO:0000256" key="8">
    <source>
        <dbReference type="ARBA" id="ARBA00023012"/>
    </source>
</evidence>
<dbReference type="EC" id="2.7.13.3" evidence="4"/>
<dbReference type="RefSeq" id="WP_179913231.1">
    <property type="nucleotide sequence ID" value="NZ_JACBYE010000017.1"/>
</dbReference>
<feature type="transmembrane region" description="Helical" evidence="10">
    <location>
        <begin position="146"/>
        <end position="163"/>
    </location>
</feature>
<keyword evidence="8" id="KW-0902">Two-component regulatory system</keyword>
<dbReference type="PROSITE" id="PS50109">
    <property type="entry name" value="HIS_KIN"/>
    <property type="match status" value="1"/>
</dbReference>
<dbReference type="GO" id="GO:0000155">
    <property type="term" value="F:phosphorelay sensor kinase activity"/>
    <property type="evidence" value="ECO:0007669"/>
    <property type="project" value="InterPro"/>
</dbReference>
<comment type="caution">
    <text evidence="13">The sequence shown here is derived from an EMBL/GenBank/DDBJ whole genome shotgun (WGS) entry which is preliminary data.</text>
</comment>
<dbReference type="InterPro" id="IPR004358">
    <property type="entry name" value="Sig_transdc_His_kin-like_C"/>
</dbReference>
<feature type="transmembrane region" description="Helical" evidence="10">
    <location>
        <begin position="72"/>
        <end position="91"/>
    </location>
</feature>
<evidence type="ECO:0000256" key="3">
    <source>
        <dbReference type="ARBA" id="ARBA00004236"/>
    </source>
</evidence>
<keyword evidence="7" id="KW-0418">Kinase</keyword>
<dbReference type="GO" id="GO:0005886">
    <property type="term" value="C:plasma membrane"/>
    <property type="evidence" value="ECO:0007669"/>
    <property type="project" value="UniProtKB-SubCell"/>
</dbReference>
<dbReference type="PROSITE" id="PS50113">
    <property type="entry name" value="PAC"/>
    <property type="match status" value="1"/>
</dbReference>
<dbReference type="InterPro" id="IPR036097">
    <property type="entry name" value="HisK_dim/P_sf"/>
</dbReference>
<accession>A0A853EV17</accession>
<keyword evidence="6" id="KW-0808">Transferase</keyword>
<evidence type="ECO:0000256" key="10">
    <source>
        <dbReference type="SAM" id="Phobius"/>
    </source>
</evidence>
<feature type="domain" description="Histidine kinase" evidence="11">
    <location>
        <begin position="355"/>
        <end position="575"/>
    </location>
</feature>
<name>A0A853EV17_9MICO</name>
<dbReference type="InterPro" id="IPR003661">
    <property type="entry name" value="HisK_dim/P_dom"/>
</dbReference>
<dbReference type="Proteomes" id="UP000561011">
    <property type="component" value="Unassembled WGS sequence"/>
</dbReference>
<keyword evidence="10" id="KW-1133">Transmembrane helix</keyword>
<dbReference type="InterPro" id="IPR005467">
    <property type="entry name" value="His_kinase_dom"/>
</dbReference>
<protein>
    <recommendedName>
        <fullName evidence="4">histidine kinase</fullName>
        <ecNumber evidence="4">2.7.13.3</ecNumber>
    </recommendedName>
</protein>
<dbReference type="FunFam" id="1.10.287.130:FF:000001">
    <property type="entry name" value="Two-component sensor histidine kinase"/>
    <property type="match status" value="1"/>
</dbReference>
<evidence type="ECO:0000313" key="14">
    <source>
        <dbReference type="Proteomes" id="UP000561011"/>
    </source>
</evidence>
<dbReference type="InterPro" id="IPR000014">
    <property type="entry name" value="PAS"/>
</dbReference>
<dbReference type="InterPro" id="IPR036890">
    <property type="entry name" value="HATPase_C_sf"/>
</dbReference>
<comment type="catalytic activity">
    <reaction evidence="1">
        <text>ATP + protein L-histidine = ADP + protein N-phospho-L-histidine.</text>
        <dbReference type="EC" id="2.7.13.3"/>
    </reaction>
</comment>
<dbReference type="GO" id="GO:0005509">
    <property type="term" value="F:calcium ion binding"/>
    <property type="evidence" value="ECO:0007669"/>
    <property type="project" value="UniProtKB-ARBA"/>
</dbReference>
<dbReference type="CDD" id="cd00082">
    <property type="entry name" value="HisKA"/>
    <property type="match status" value="1"/>
</dbReference>
<comment type="cofactor">
    <cofactor evidence="2">
        <name>a divalent metal cation</name>
        <dbReference type="ChEBI" id="CHEBI:60240"/>
    </cofactor>
</comment>
<reference evidence="13 14" key="1">
    <citation type="submission" date="2020-07" db="EMBL/GenBank/DDBJ databases">
        <title>MOT database genomes.</title>
        <authorList>
            <person name="Joseph S."/>
            <person name="Aduse-Opoku J."/>
            <person name="Hashim A."/>
            <person name="Wade W."/>
            <person name="Curtis M."/>
        </authorList>
    </citation>
    <scope>NUCLEOTIDE SEQUENCE [LARGE SCALE GENOMIC DNA]</scope>
    <source>
        <strain evidence="13 14">DSM 100099</strain>
    </source>
</reference>
<dbReference type="AlphaFoldDB" id="A0A853EV17"/>
<dbReference type="EMBL" id="JACBYE010000017">
    <property type="protein sequence ID" value="NYS93624.1"/>
    <property type="molecule type" value="Genomic_DNA"/>
</dbReference>
<evidence type="ECO:0000256" key="1">
    <source>
        <dbReference type="ARBA" id="ARBA00000085"/>
    </source>
</evidence>
<dbReference type="PRINTS" id="PR00344">
    <property type="entry name" value="BCTRLSENSOR"/>
</dbReference>
<dbReference type="SUPFAM" id="SSF47384">
    <property type="entry name" value="Homodimeric domain of signal transducing histidine kinase"/>
    <property type="match status" value="1"/>
</dbReference>
<dbReference type="InterPro" id="IPR003594">
    <property type="entry name" value="HATPase_dom"/>
</dbReference>
<dbReference type="FunFam" id="3.30.565.10:FF:000006">
    <property type="entry name" value="Sensor histidine kinase WalK"/>
    <property type="match status" value="1"/>
</dbReference>
<dbReference type="SMART" id="SM00387">
    <property type="entry name" value="HATPase_c"/>
    <property type="match status" value="1"/>
</dbReference>
<dbReference type="SUPFAM" id="SSF55785">
    <property type="entry name" value="PYP-like sensor domain (PAS domain)"/>
    <property type="match status" value="1"/>
</dbReference>
<dbReference type="SUPFAM" id="SSF55874">
    <property type="entry name" value="ATPase domain of HSP90 chaperone/DNA topoisomerase II/histidine kinase"/>
    <property type="match status" value="1"/>
</dbReference>
<dbReference type="Pfam" id="PF13426">
    <property type="entry name" value="PAS_9"/>
    <property type="match status" value="1"/>
</dbReference>
<dbReference type="Gene3D" id="3.30.565.10">
    <property type="entry name" value="Histidine kinase-like ATPase, C-terminal domain"/>
    <property type="match status" value="1"/>
</dbReference>
<keyword evidence="14" id="KW-1185">Reference proteome</keyword>
<evidence type="ECO:0000256" key="9">
    <source>
        <dbReference type="ARBA" id="ARBA00023136"/>
    </source>
</evidence>
<dbReference type="CDD" id="cd00130">
    <property type="entry name" value="PAS"/>
    <property type="match status" value="1"/>
</dbReference>
<dbReference type="Gene3D" id="3.30.450.20">
    <property type="entry name" value="PAS domain"/>
    <property type="match status" value="1"/>
</dbReference>
<keyword evidence="10" id="KW-0812">Transmembrane</keyword>
<evidence type="ECO:0000256" key="5">
    <source>
        <dbReference type="ARBA" id="ARBA00022553"/>
    </source>
</evidence>
<organism evidence="13 14">
    <name type="scientific">Sanguibacter inulinus</name>
    <dbReference type="NCBI Taxonomy" id="60922"/>
    <lineage>
        <taxon>Bacteria</taxon>
        <taxon>Bacillati</taxon>
        <taxon>Actinomycetota</taxon>
        <taxon>Actinomycetes</taxon>
        <taxon>Micrococcales</taxon>
        <taxon>Sanguibacteraceae</taxon>
        <taxon>Sanguibacter</taxon>
    </lineage>
</organism>
<dbReference type="SMART" id="SM00388">
    <property type="entry name" value="HisKA"/>
    <property type="match status" value="1"/>
</dbReference>
<dbReference type="InterPro" id="IPR000700">
    <property type="entry name" value="PAS-assoc_C"/>
</dbReference>
<feature type="transmembrane region" description="Helical" evidence="10">
    <location>
        <begin position="46"/>
        <end position="66"/>
    </location>
</feature>
<evidence type="ECO:0000256" key="6">
    <source>
        <dbReference type="ARBA" id="ARBA00022679"/>
    </source>
</evidence>
<dbReference type="PANTHER" id="PTHR43711:SF31">
    <property type="entry name" value="HISTIDINE KINASE"/>
    <property type="match status" value="1"/>
</dbReference>
<evidence type="ECO:0000313" key="13">
    <source>
        <dbReference type="EMBL" id="NYS93624.1"/>
    </source>
</evidence>
<feature type="domain" description="PAC" evidence="12">
    <location>
        <begin position="299"/>
        <end position="351"/>
    </location>
</feature>
<feature type="transmembrane region" description="Helical" evidence="10">
    <location>
        <begin position="20"/>
        <end position="39"/>
    </location>
</feature>
<evidence type="ECO:0000256" key="7">
    <source>
        <dbReference type="ARBA" id="ARBA00022777"/>
    </source>
</evidence>
<sequence>MTLDPLFGRASAGRSGLLLYQLPTLAALALALVTLPLSGALSDTTMVVSGVLVVVAISVAAVVLPWKTYDDRLAVLIPIVSLVGLGLVRYGTGGVGSPYSAMLFVPFVWIALAAGRGSAILAALTLVATSQGPALLLTDFQQSADVVRVLFSPVVYGLVALVINEVARRLRLQLDDARATVAQRDSLLVDAVRASQEARTNETRANAVSRQLSGLWDAVTEQAIIGTDLTGRIDSWNPGACKMLGVAQHEALEAGLVITDVHVADELREQVATVGDATPLDDEAAFAVLVRDVGTGSADVREWTYVRPDGSQLPVQVAATQRIGDDDDVVGYLFVATDMTKAREFERLKDEFVGMISHELRTPLSSILGYLELLRDEEDGPLTPEQTQYLDVAERNAQRLLRLVGDLLFTAQVEAGRFPIINQSTELEAVLRAAAQTFEPVAAAASVQMRVVMDESASTVVRGDATRLGQAVDNLLSNAVKFSPAGGLVTLSLVVHDQRATITVRDTGIGIPDTELDQLSTRFFRASTATSASVPGIGLGLAITKAIVVAHRGRLDVTSEVGIGTAFTVDLPTVDE</sequence>
<evidence type="ECO:0000256" key="4">
    <source>
        <dbReference type="ARBA" id="ARBA00012438"/>
    </source>
</evidence>
<proteinExistence type="predicted"/>
<evidence type="ECO:0000256" key="2">
    <source>
        <dbReference type="ARBA" id="ARBA00001968"/>
    </source>
</evidence>
<dbReference type="Pfam" id="PF00512">
    <property type="entry name" value="HisKA"/>
    <property type="match status" value="1"/>
</dbReference>
<evidence type="ECO:0000259" key="12">
    <source>
        <dbReference type="PROSITE" id="PS50113"/>
    </source>
</evidence>
<dbReference type="InterPro" id="IPR035965">
    <property type="entry name" value="PAS-like_dom_sf"/>
</dbReference>
<gene>
    <name evidence="13" type="ORF">HZZ10_08820</name>
</gene>
<dbReference type="InterPro" id="IPR050736">
    <property type="entry name" value="Sensor_HK_Regulatory"/>
</dbReference>
<keyword evidence="5" id="KW-0597">Phosphoprotein</keyword>
<dbReference type="Gene3D" id="1.10.287.130">
    <property type="match status" value="1"/>
</dbReference>